<evidence type="ECO:0000256" key="1">
    <source>
        <dbReference type="ARBA" id="ARBA00023239"/>
    </source>
</evidence>
<dbReference type="PANTHER" id="PTHR12128">
    <property type="entry name" value="DIHYDRODIPICOLINATE SYNTHASE"/>
    <property type="match status" value="1"/>
</dbReference>
<name>A0AAD4LC28_9AGAM</name>
<dbReference type="Gene3D" id="3.20.20.70">
    <property type="entry name" value="Aldolase class I"/>
    <property type="match status" value="1"/>
</dbReference>
<evidence type="ECO:0000256" key="4">
    <source>
        <dbReference type="PIRSR" id="PIRSR001365-2"/>
    </source>
</evidence>
<comment type="similarity">
    <text evidence="2">Belongs to the DapA family.</text>
</comment>
<accession>A0AAD4LC28</accession>
<gene>
    <name evidence="5" type="ORF">EDB92DRAFT_1899199</name>
</gene>
<evidence type="ECO:0000313" key="5">
    <source>
        <dbReference type="EMBL" id="KAH8980873.1"/>
    </source>
</evidence>
<feature type="active site" description="Schiff-base intermediate with substrate" evidence="3">
    <location>
        <position position="172"/>
    </location>
</feature>
<reference evidence="5" key="1">
    <citation type="submission" date="2022-01" db="EMBL/GenBank/DDBJ databases">
        <title>Comparative genomics reveals a dynamic genome evolution in the ectomycorrhizal milk-cap (Lactarius) mushrooms.</title>
        <authorList>
            <consortium name="DOE Joint Genome Institute"/>
            <person name="Lebreton A."/>
            <person name="Tang N."/>
            <person name="Kuo A."/>
            <person name="LaButti K."/>
            <person name="Drula E."/>
            <person name="Barry K."/>
            <person name="Clum A."/>
            <person name="Lipzen A."/>
            <person name="Mousain D."/>
            <person name="Ng V."/>
            <person name="Wang R."/>
            <person name="Wang X."/>
            <person name="Dai Y."/>
            <person name="Henrissat B."/>
            <person name="Grigoriev I.V."/>
            <person name="Guerin-Laguette A."/>
            <person name="Yu F."/>
            <person name="Martin F.M."/>
        </authorList>
    </citation>
    <scope>NUCLEOTIDE SEQUENCE</scope>
    <source>
        <strain evidence="5">QP</strain>
    </source>
</reference>
<keyword evidence="6" id="KW-1185">Reference proteome</keyword>
<evidence type="ECO:0000256" key="3">
    <source>
        <dbReference type="PIRSR" id="PIRSR001365-1"/>
    </source>
</evidence>
<dbReference type="EMBL" id="JAKELL010000127">
    <property type="protein sequence ID" value="KAH8980873.1"/>
    <property type="molecule type" value="Genomic_DNA"/>
</dbReference>
<organism evidence="5 6">
    <name type="scientific">Lactarius akahatsu</name>
    <dbReference type="NCBI Taxonomy" id="416441"/>
    <lineage>
        <taxon>Eukaryota</taxon>
        <taxon>Fungi</taxon>
        <taxon>Dikarya</taxon>
        <taxon>Basidiomycota</taxon>
        <taxon>Agaricomycotina</taxon>
        <taxon>Agaricomycetes</taxon>
        <taxon>Russulales</taxon>
        <taxon>Russulaceae</taxon>
        <taxon>Lactarius</taxon>
    </lineage>
</organism>
<dbReference type="PANTHER" id="PTHR12128:SF66">
    <property type="entry name" value="4-HYDROXY-2-OXOGLUTARATE ALDOLASE, MITOCHONDRIAL"/>
    <property type="match status" value="1"/>
</dbReference>
<dbReference type="CDD" id="cd00408">
    <property type="entry name" value="DHDPS-like"/>
    <property type="match status" value="1"/>
</dbReference>
<feature type="binding site" evidence="4">
    <location>
        <position position="215"/>
    </location>
    <ligand>
        <name>pyruvate</name>
        <dbReference type="ChEBI" id="CHEBI:15361"/>
    </ligand>
</feature>
<dbReference type="PRINTS" id="PR00146">
    <property type="entry name" value="DHPICSNTHASE"/>
</dbReference>
<dbReference type="Pfam" id="PF00701">
    <property type="entry name" value="DHDPS"/>
    <property type="match status" value="1"/>
</dbReference>
<dbReference type="SUPFAM" id="SSF51569">
    <property type="entry name" value="Aldolase"/>
    <property type="match status" value="1"/>
</dbReference>
<keyword evidence="1 2" id="KW-0456">Lyase</keyword>
<dbReference type="GO" id="GO:0008840">
    <property type="term" value="F:4-hydroxy-tetrahydrodipicolinate synthase activity"/>
    <property type="evidence" value="ECO:0007669"/>
    <property type="project" value="TreeGrafter"/>
</dbReference>
<evidence type="ECO:0000256" key="2">
    <source>
        <dbReference type="PIRNR" id="PIRNR001365"/>
    </source>
</evidence>
<dbReference type="InterPro" id="IPR002220">
    <property type="entry name" value="DapA-like"/>
</dbReference>
<dbReference type="AlphaFoldDB" id="A0AAD4LC28"/>
<comment type="caution">
    <text evidence="5">The sequence shown here is derived from an EMBL/GenBank/DDBJ whole genome shotgun (WGS) entry which is preliminary data.</text>
</comment>
<dbReference type="SMART" id="SM01130">
    <property type="entry name" value="DHDPS"/>
    <property type="match status" value="1"/>
</dbReference>
<proteinExistence type="inferred from homology"/>
<evidence type="ECO:0000313" key="6">
    <source>
        <dbReference type="Proteomes" id="UP001201163"/>
    </source>
</evidence>
<dbReference type="PIRSF" id="PIRSF001365">
    <property type="entry name" value="DHDPS"/>
    <property type="match status" value="1"/>
</dbReference>
<feature type="active site" description="Proton donor/acceptor" evidence="3">
    <location>
        <position position="143"/>
    </location>
</feature>
<dbReference type="InterPro" id="IPR013785">
    <property type="entry name" value="Aldolase_TIM"/>
</dbReference>
<sequence>MSKPPPPGIYVPAVLFFKEDDELDEEAIKAHVLRLAKGHVTGILVQGSNGEAQHLSHEERKRAIHLTRTTLDAHGFRHVLVIAGTGAQSTRETKQLNLDAKEAGATHALVLTPSTWRPAMTKELILRFHREVADASPIPTMVYNFPTVTAGIDLDSETIATLGAHPNIVGTKLSCGHLGKLTRLNTSLSADSFAAFIGRSDCFLPALVVSGAGGIMALVNVAPRVHRALWDAWHAGRMDEARNIQRILAHGDTIASKYGGIGFIKALIAHEFGYGGPNVRGPLATASVDKLSVADAEQLKELITLEKSLP</sequence>
<protein>
    <submittedName>
        <fullName evidence="5">Aldolase</fullName>
    </submittedName>
</protein>
<dbReference type="Proteomes" id="UP001201163">
    <property type="component" value="Unassembled WGS sequence"/>
</dbReference>